<keyword evidence="2" id="KW-1133">Transmembrane helix</keyword>
<feature type="compositionally biased region" description="Gly residues" evidence="1">
    <location>
        <begin position="39"/>
        <end position="53"/>
    </location>
</feature>
<gene>
    <name evidence="4" type="ORF">SAMN05444320_102378</name>
</gene>
<keyword evidence="2" id="KW-0812">Transmembrane</keyword>
<evidence type="ECO:0000313" key="4">
    <source>
        <dbReference type="EMBL" id="SHF05772.1"/>
    </source>
</evidence>
<feature type="region of interest" description="Disordered" evidence="1">
    <location>
        <begin position="1"/>
        <end position="137"/>
    </location>
</feature>
<proteinExistence type="predicted"/>
<organism evidence="4 5">
    <name type="scientific">Streptoalloteichus hindustanus</name>
    <dbReference type="NCBI Taxonomy" id="2017"/>
    <lineage>
        <taxon>Bacteria</taxon>
        <taxon>Bacillati</taxon>
        <taxon>Actinomycetota</taxon>
        <taxon>Actinomycetes</taxon>
        <taxon>Pseudonocardiales</taxon>
        <taxon>Pseudonocardiaceae</taxon>
        <taxon>Streptoalloteichus</taxon>
    </lineage>
</organism>
<dbReference type="InterPro" id="IPR025637">
    <property type="entry name" value="DUF4333"/>
</dbReference>
<reference evidence="4 5" key="1">
    <citation type="submission" date="2016-11" db="EMBL/GenBank/DDBJ databases">
        <authorList>
            <person name="Jaros S."/>
            <person name="Januszkiewicz K."/>
            <person name="Wedrychowicz H."/>
        </authorList>
    </citation>
    <scope>NUCLEOTIDE SEQUENCE [LARGE SCALE GENOMIC DNA]</scope>
    <source>
        <strain evidence="4 5">DSM 44523</strain>
    </source>
</reference>
<feature type="compositionally biased region" description="Low complexity" evidence="1">
    <location>
        <begin position="54"/>
        <end position="79"/>
    </location>
</feature>
<keyword evidence="5" id="KW-1185">Reference proteome</keyword>
<dbReference type="OrthoDB" id="3405072at2"/>
<feature type="compositionally biased region" description="Low complexity" evidence="1">
    <location>
        <begin position="111"/>
        <end position="131"/>
    </location>
</feature>
<dbReference type="RefSeq" id="WP_073480632.1">
    <property type="nucleotide sequence ID" value="NZ_FQVN01000002.1"/>
</dbReference>
<dbReference type="Proteomes" id="UP000184501">
    <property type="component" value="Unassembled WGS sequence"/>
</dbReference>
<evidence type="ECO:0000256" key="2">
    <source>
        <dbReference type="SAM" id="Phobius"/>
    </source>
</evidence>
<feature type="compositionally biased region" description="Polar residues" evidence="1">
    <location>
        <begin position="1"/>
        <end position="18"/>
    </location>
</feature>
<evidence type="ECO:0000313" key="5">
    <source>
        <dbReference type="Proteomes" id="UP000184501"/>
    </source>
</evidence>
<feature type="compositionally biased region" description="Low complexity" evidence="1">
    <location>
        <begin position="87"/>
        <end position="103"/>
    </location>
</feature>
<dbReference type="EMBL" id="FQVN01000002">
    <property type="protein sequence ID" value="SHF05772.1"/>
    <property type="molecule type" value="Genomic_DNA"/>
</dbReference>
<dbReference type="STRING" id="2017.SAMN05444320_102378"/>
<evidence type="ECO:0000256" key="1">
    <source>
        <dbReference type="SAM" id="MobiDB-lite"/>
    </source>
</evidence>
<accession>A0A1M4YJV2</accession>
<protein>
    <recommendedName>
        <fullName evidence="3">DUF4333 domain-containing protein</fullName>
    </recommendedName>
</protein>
<feature type="transmembrane region" description="Helical" evidence="2">
    <location>
        <begin position="166"/>
        <end position="189"/>
    </location>
</feature>
<evidence type="ECO:0000259" key="3">
    <source>
        <dbReference type="Pfam" id="PF14230"/>
    </source>
</evidence>
<dbReference type="AlphaFoldDB" id="A0A1M4YJV2"/>
<keyword evidence="2" id="KW-0472">Membrane</keyword>
<name>A0A1M4YJV2_STRHI</name>
<dbReference type="Pfam" id="PF14230">
    <property type="entry name" value="DUF4333"/>
    <property type="match status" value="1"/>
</dbReference>
<feature type="domain" description="DUF4333" evidence="3">
    <location>
        <begin position="182"/>
        <end position="259"/>
    </location>
</feature>
<sequence length="267" mass="27477">MTSPYGPSGGNDPQQWGQQPYGAGPNPGTPSGGFPAQGQPGGFGQPAGYGQGQFGVDPAQAQPGQTPFGQAAPGQAAPGQPVPGQPMPGQAPGQMPGQAVPGQYGAVDPNQAAQFPGYGQPQPGQQQPFTGSYGQQPAYGQQTGFQGGFGQYGGMTPADAPKKKSALPWILTGALVLVVAVVLVLGFVWPGWFQKKVFDTAAVQDGVKKILTSEYKLAKVDGVTCPSDQRVKAGETFDCQVKVDGKSKKVTITVKSDNGEYEVGQPK</sequence>